<dbReference type="InterPro" id="IPR011701">
    <property type="entry name" value="MFS"/>
</dbReference>
<dbReference type="SUPFAM" id="SSF103473">
    <property type="entry name" value="MFS general substrate transporter"/>
    <property type="match status" value="1"/>
</dbReference>
<evidence type="ECO:0000313" key="11">
    <source>
        <dbReference type="Proteomes" id="UP000030901"/>
    </source>
</evidence>
<evidence type="ECO:0000256" key="7">
    <source>
        <dbReference type="ARBA" id="ARBA00023136"/>
    </source>
</evidence>
<dbReference type="EMBL" id="CP009056">
    <property type="protein sequence ID" value="AJA44437.1"/>
    <property type="molecule type" value="Genomic_DNA"/>
</dbReference>
<evidence type="ECO:0000256" key="5">
    <source>
        <dbReference type="ARBA" id="ARBA00022692"/>
    </source>
</evidence>
<evidence type="ECO:0000259" key="9">
    <source>
        <dbReference type="PROSITE" id="PS50850"/>
    </source>
</evidence>
<dbReference type="HOGENOM" id="CLU_001265_19_3_6"/>
<keyword evidence="3" id="KW-0813">Transport</keyword>
<dbReference type="OrthoDB" id="63984at2"/>
<keyword evidence="7 8" id="KW-0472">Membrane</keyword>
<dbReference type="PANTHER" id="PTHR43271:SF1">
    <property type="entry name" value="INNER MEMBRANE TRANSPORT PROTEIN YNFM"/>
    <property type="match status" value="1"/>
</dbReference>
<evidence type="ECO:0000256" key="6">
    <source>
        <dbReference type="ARBA" id="ARBA00022989"/>
    </source>
</evidence>
<evidence type="ECO:0000256" key="1">
    <source>
        <dbReference type="ARBA" id="ARBA00004651"/>
    </source>
</evidence>
<feature type="transmembrane region" description="Helical" evidence="8">
    <location>
        <begin position="107"/>
        <end position="129"/>
    </location>
</feature>
<dbReference type="STRING" id="1267021.FPB0191_00606"/>
<dbReference type="CDD" id="cd17324">
    <property type="entry name" value="MFS_NepI_like"/>
    <property type="match status" value="1"/>
</dbReference>
<comment type="similarity">
    <text evidence="2">Belongs to the major facilitator superfamily.</text>
</comment>
<dbReference type="PANTHER" id="PTHR43271">
    <property type="entry name" value="BLL2771 PROTEIN"/>
    <property type="match status" value="1"/>
</dbReference>
<evidence type="ECO:0000256" key="4">
    <source>
        <dbReference type="ARBA" id="ARBA00022475"/>
    </source>
</evidence>
<feature type="transmembrane region" description="Helical" evidence="8">
    <location>
        <begin position="169"/>
        <end position="192"/>
    </location>
</feature>
<feature type="transmembrane region" description="Helical" evidence="8">
    <location>
        <begin position="51"/>
        <end position="71"/>
    </location>
</feature>
<feature type="transmembrane region" description="Helical" evidence="8">
    <location>
        <begin position="285"/>
        <end position="302"/>
    </location>
</feature>
<proteinExistence type="inferred from homology"/>
<keyword evidence="4" id="KW-1003">Cell membrane</keyword>
<reference evidence="10 11" key="1">
    <citation type="journal article" date="2014" name="Appl. Environ. Microbiol.">
        <title>Gut symbionts from distinct hosts exhibit genotoxic activity via divergent colibactin biosynthetic pathways.</title>
        <authorList>
            <person name="Engel P."/>
            <person name="Vizcaino M.I."/>
            <person name="Crawford J.M."/>
        </authorList>
    </citation>
    <scope>NUCLEOTIDE SEQUENCE [LARGE SCALE GENOMIC DNA]</scope>
    <source>
        <strain evidence="10 11">PEB0191</strain>
    </source>
</reference>
<dbReference type="KEGG" id="fpp:FPB0191_00606"/>
<gene>
    <name evidence="10" type="ORF">FPB0191_00606</name>
</gene>
<feature type="transmembrane region" description="Helical" evidence="8">
    <location>
        <begin position="255"/>
        <end position="273"/>
    </location>
</feature>
<evidence type="ECO:0000256" key="3">
    <source>
        <dbReference type="ARBA" id="ARBA00022448"/>
    </source>
</evidence>
<comment type="subcellular location">
    <subcellularLocation>
        <location evidence="1">Cell membrane</location>
        <topology evidence="1">Multi-pass membrane protein</topology>
    </subcellularLocation>
</comment>
<evidence type="ECO:0000256" key="2">
    <source>
        <dbReference type="ARBA" id="ARBA00008335"/>
    </source>
</evidence>
<dbReference type="Gene3D" id="1.20.1250.20">
    <property type="entry name" value="MFS general substrate transporter like domains"/>
    <property type="match status" value="1"/>
</dbReference>
<keyword evidence="11" id="KW-1185">Reference proteome</keyword>
<name>A0A0A7S0U9_FRIPE</name>
<feature type="transmembrane region" description="Helical" evidence="8">
    <location>
        <begin position="141"/>
        <end position="163"/>
    </location>
</feature>
<dbReference type="RefSeq" id="WP_039103925.1">
    <property type="nucleotide sequence ID" value="NZ_CP009056.1"/>
</dbReference>
<feature type="transmembrane region" description="Helical" evidence="8">
    <location>
        <begin position="308"/>
        <end position="331"/>
    </location>
</feature>
<dbReference type="PROSITE" id="PS50850">
    <property type="entry name" value="MFS"/>
    <property type="match status" value="1"/>
</dbReference>
<feature type="transmembrane region" description="Helical" evidence="8">
    <location>
        <begin position="213"/>
        <end position="235"/>
    </location>
</feature>
<accession>A0A0A7S0U9</accession>
<sequence length="401" mass="43942">MGSSVLSEIKPKQSNTSIIISAILIVLLVGSVYISQLIFQEIAKSFNIDILDARNIFSLSCFFYAISFFIYGPLSDKVSTKPLVLFGSIGTIFCLFISGTVHSFNLYLLVMSLIGFFAASVPAALFAYTAKNTPNEKLPQAMGVMISASIVGIIFSRSIVAMLTDFWSWQIAFTIYACLIILICFFIPLGIKSTKKDTNNTSIINTYISATKLLLNITVVIYLLVGFLLFFVYLGLSSFLTFYLKGELFNLSSTVLGWLNVAGLSAVIGAIITGKLSNFINKDRLLVIYLICVGIAVITIGYSLNLFFIAMGIFCLFLFVFGIQPIVISMLNQIVPFNSRGAISSLYLLSCLAGGSIGTYLLGILYEHMNWQGLVLACVIITLTNITLALLGNHLLKRKIK</sequence>
<feature type="transmembrane region" description="Helical" evidence="8">
    <location>
        <begin position="371"/>
        <end position="391"/>
    </location>
</feature>
<dbReference type="InterPro" id="IPR020846">
    <property type="entry name" value="MFS_dom"/>
</dbReference>
<dbReference type="InterPro" id="IPR036259">
    <property type="entry name" value="MFS_trans_sf"/>
</dbReference>
<dbReference type="Pfam" id="PF07690">
    <property type="entry name" value="MFS_1"/>
    <property type="match status" value="1"/>
</dbReference>
<feature type="transmembrane region" description="Helical" evidence="8">
    <location>
        <begin position="18"/>
        <end position="39"/>
    </location>
</feature>
<dbReference type="GO" id="GO:0005886">
    <property type="term" value="C:plasma membrane"/>
    <property type="evidence" value="ECO:0007669"/>
    <property type="project" value="UniProtKB-SubCell"/>
</dbReference>
<keyword evidence="6 8" id="KW-1133">Transmembrane helix</keyword>
<evidence type="ECO:0000313" key="10">
    <source>
        <dbReference type="EMBL" id="AJA44437.1"/>
    </source>
</evidence>
<dbReference type="AlphaFoldDB" id="A0A0A7S0U9"/>
<protein>
    <submittedName>
        <fullName evidence="10">Arabinose efflux permease</fullName>
    </submittedName>
</protein>
<evidence type="ECO:0000256" key="8">
    <source>
        <dbReference type="SAM" id="Phobius"/>
    </source>
</evidence>
<feature type="domain" description="Major facilitator superfamily (MFS) profile" evidence="9">
    <location>
        <begin position="17"/>
        <end position="401"/>
    </location>
</feature>
<keyword evidence="5 8" id="KW-0812">Transmembrane</keyword>
<dbReference type="GO" id="GO:0022857">
    <property type="term" value="F:transmembrane transporter activity"/>
    <property type="evidence" value="ECO:0007669"/>
    <property type="project" value="InterPro"/>
</dbReference>
<feature type="transmembrane region" description="Helical" evidence="8">
    <location>
        <begin position="83"/>
        <end position="101"/>
    </location>
</feature>
<dbReference type="Proteomes" id="UP000030901">
    <property type="component" value="Chromosome"/>
</dbReference>
<feature type="transmembrane region" description="Helical" evidence="8">
    <location>
        <begin position="343"/>
        <end position="365"/>
    </location>
</feature>
<organism evidence="10 11">
    <name type="scientific">Frischella perrara</name>
    <dbReference type="NCBI Taxonomy" id="1267021"/>
    <lineage>
        <taxon>Bacteria</taxon>
        <taxon>Pseudomonadati</taxon>
        <taxon>Pseudomonadota</taxon>
        <taxon>Gammaproteobacteria</taxon>
        <taxon>Orbales</taxon>
        <taxon>Orbaceae</taxon>
        <taxon>Frischella</taxon>
    </lineage>
</organism>